<dbReference type="RefSeq" id="XP_068137739.1">
    <property type="nucleotide sequence ID" value="XM_068281638.1"/>
</dbReference>
<dbReference type="VEuPathDB" id="FungiDB:YALI1_A05284g"/>
<sequence length="66" mass="7520">MRLVPNALFCPSDTRAQLLVCRTNVFFLENEQNSCDWCVLLHRSLTKELSVYGTKENRISIAGGFL</sequence>
<dbReference type="Proteomes" id="UP000182444">
    <property type="component" value="Chromosome 1A"/>
</dbReference>
<proteinExistence type="predicted"/>
<evidence type="ECO:0000313" key="1">
    <source>
        <dbReference type="EMBL" id="AOW00278.1"/>
    </source>
</evidence>
<name>A0A1D8N3R4_YARLL</name>
<dbReference type="AlphaFoldDB" id="A0A1D8N3R4"/>
<accession>A0A1D8N3R4</accession>
<protein>
    <submittedName>
        <fullName evidence="1">Uncharacterized protein</fullName>
    </submittedName>
</protein>
<evidence type="ECO:0000313" key="2">
    <source>
        <dbReference type="Proteomes" id="UP000182444"/>
    </source>
</evidence>
<reference evidence="1 2" key="1">
    <citation type="journal article" date="2016" name="PLoS ONE">
        <title>Sequence Assembly of Yarrowia lipolytica Strain W29/CLIB89 Shows Transposable Element Diversity.</title>
        <authorList>
            <person name="Magnan C."/>
            <person name="Yu J."/>
            <person name="Chang I."/>
            <person name="Jahn E."/>
            <person name="Kanomata Y."/>
            <person name="Wu J."/>
            <person name="Zeller M."/>
            <person name="Oakes M."/>
            <person name="Baldi P."/>
            <person name="Sandmeyer S."/>
        </authorList>
    </citation>
    <scope>NUCLEOTIDE SEQUENCE [LARGE SCALE GENOMIC DNA]</scope>
    <source>
        <strain evidence="2">CLIB89(W29)</strain>
    </source>
</reference>
<organism evidence="1 2">
    <name type="scientific">Yarrowia lipolytica</name>
    <name type="common">Candida lipolytica</name>
    <dbReference type="NCBI Taxonomy" id="4952"/>
    <lineage>
        <taxon>Eukaryota</taxon>
        <taxon>Fungi</taxon>
        <taxon>Dikarya</taxon>
        <taxon>Ascomycota</taxon>
        <taxon>Saccharomycotina</taxon>
        <taxon>Dipodascomycetes</taxon>
        <taxon>Dipodascales</taxon>
        <taxon>Dipodascales incertae sedis</taxon>
        <taxon>Yarrowia</taxon>
    </lineage>
</organism>
<gene>
    <name evidence="1" type="ORF">YALI1_A05284g</name>
</gene>
<dbReference type="GeneID" id="94582297"/>
<dbReference type="EMBL" id="CP017553">
    <property type="protein sequence ID" value="AOW00278.1"/>
    <property type="molecule type" value="Genomic_DNA"/>
</dbReference>